<evidence type="ECO:0000313" key="5">
    <source>
        <dbReference type="EMBL" id="MBB3186728.1"/>
    </source>
</evidence>
<dbReference type="PANTHER" id="PTHR43179">
    <property type="entry name" value="RHAMNOSYLTRANSFERASE WBBL"/>
    <property type="match status" value="1"/>
</dbReference>
<name>A0A7W5DQ73_9PORP</name>
<dbReference type="CDD" id="cd04186">
    <property type="entry name" value="GT_2_like_c"/>
    <property type="match status" value="1"/>
</dbReference>
<dbReference type="Proteomes" id="UP000544222">
    <property type="component" value="Unassembled WGS sequence"/>
</dbReference>
<accession>A0A7W5DQ73</accession>
<evidence type="ECO:0000259" key="4">
    <source>
        <dbReference type="Pfam" id="PF00535"/>
    </source>
</evidence>
<evidence type="ECO:0000313" key="6">
    <source>
        <dbReference type="Proteomes" id="UP000544222"/>
    </source>
</evidence>
<comment type="similarity">
    <text evidence="1">Belongs to the glycosyltransferase 2 family.</text>
</comment>
<keyword evidence="6" id="KW-1185">Reference proteome</keyword>
<proteinExistence type="inferred from homology"/>
<evidence type="ECO:0000256" key="1">
    <source>
        <dbReference type="ARBA" id="ARBA00006739"/>
    </source>
</evidence>
<protein>
    <recommendedName>
        <fullName evidence="4">Glycosyltransferase 2-like domain-containing protein</fullName>
    </recommendedName>
</protein>
<reference evidence="5 6" key="1">
    <citation type="submission" date="2020-08" db="EMBL/GenBank/DDBJ databases">
        <title>Genomic Encyclopedia of Type Strains, Phase IV (KMG-IV): sequencing the most valuable type-strain genomes for metagenomic binning, comparative biology and taxonomic classification.</title>
        <authorList>
            <person name="Goeker M."/>
        </authorList>
    </citation>
    <scope>NUCLEOTIDE SEQUENCE [LARGE SCALE GENOMIC DNA]</scope>
    <source>
        <strain evidence="5 6">DSM 27471</strain>
    </source>
</reference>
<dbReference type="GO" id="GO:0016757">
    <property type="term" value="F:glycosyltransferase activity"/>
    <property type="evidence" value="ECO:0007669"/>
    <property type="project" value="UniProtKB-KW"/>
</dbReference>
<keyword evidence="2" id="KW-0328">Glycosyltransferase</keyword>
<dbReference type="InterPro" id="IPR029044">
    <property type="entry name" value="Nucleotide-diphossugar_trans"/>
</dbReference>
<dbReference type="AlphaFoldDB" id="A0A7W5DQ73"/>
<organism evidence="5 6">
    <name type="scientific">Microbacter margulisiae</name>
    <dbReference type="NCBI Taxonomy" id="1350067"/>
    <lineage>
        <taxon>Bacteria</taxon>
        <taxon>Pseudomonadati</taxon>
        <taxon>Bacteroidota</taxon>
        <taxon>Bacteroidia</taxon>
        <taxon>Bacteroidales</taxon>
        <taxon>Porphyromonadaceae</taxon>
        <taxon>Microbacter</taxon>
    </lineage>
</organism>
<dbReference type="PANTHER" id="PTHR43179:SF12">
    <property type="entry name" value="GALACTOFURANOSYLTRANSFERASE GLFT2"/>
    <property type="match status" value="1"/>
</dbReference>
<dbReference type="InterPro" id="IPR001173">
    <property type="entry name" value="Glyco_trans_2-like"/>
</dbReference>
<gene>
    <name evidence="5" type="ORF">FHX64_000891</name>
</gene>
<evidence type="ECO:0000256" key="3">
    <source>
        <dbReference type="ARBA" id="ARBA00022679"/>
    </source>
</evidence>
<sequence>MKVSIVILNYNGQKLLEQFLPSVLTNSLYNNDYEVIIADNGSTDNSIEFLKHSYPAIRLILLDKNYGFAGGYNHALTQIDAEYFILLNSDVQVTENWILPLINYMDEHPNVAACQPKILSYAEPSRFEHAGACGGYIDKYGYPFCRGRMFTTLEEDLGQYDTIADVFWASGACLVIRSVLFAQMGGFDDTFFAHMEEIDLCWRLKNRGYQIVCIPQSAIYHVGGGSLDAKNVRKTYLNFRNNWLMLYKNLTDEELLPIYFFRFFFDYVAALQMVLTFQRGHAYHVWKARHDFKSMRNLYANQRIENQKNKIITKPSGILNRSLVLAYHLYRKKHFSQLKELISFNQHDKL</sequence>
<feature type="domain" description="Glycosyltransferase 2-like" evidence="4">
    <location>
        <begin position="4"/>
        <end position="129"/>
    </location>
</feature>
<comment type="caution">
    <text evidence="5">The sequence shown here is derived from an EMBL/GenBank/DDBJ whole genome shotgun (WGS) entry which is preliminary data.</text>
</comment>
<dbReference type="SUPFAM" id="SSF53448">
    <property type="entry name" value="Nucleotide-diphospho-sugar transferases"/>
    <property type="match status" value="1"/>
</dbReference>
<dbReference type="Gene3D" id="3.90.550.10">
    <property type="entry name" value="Spore Coat Polysaccharide Biosynthesis Protein SpsA, Chain A"/>
    <property type="match status" value="1"/>
</dbReference>
<dbReference type="RefSeq" id="WP_183412581.1">
    <property type="nucleotide sequence ID" value="NZ_JACHYB010000001.1"/>
</dbReference>
<dbReference type="EMBL" id="JACHYB010000001">
    <property type="protein sequence ID" value="MBB3186728.1"/>
    <property type="molecule type" value="Genomic_DNA"/>
</dbReference>
<evidence type="ECO:0000256" key="2">
    <source>
        <dbReference type="ARBA" id="ARBA00022676"/>
    </source>
</evidence>
<dbReference type="Pfam" id="PF00535">
    <property type="entry name" value="Glycos_transf_2"/>
    <property type="match status" value="1"/>
</dbReference>
<keyword evidence="3" id="KW-0808">Transferase</keyword>